<dbReference type="PANTHER" id="PTHR38773">
    <property type="entry name" value="PROTEIN SPRT"/>
    <property type="match status" value="1"/>
</dbReference>
<gene>
    <name evidence="2" type="ORF">OPS25_09140</name>
</gene>
<evidence type="ECO:0000313" key="3">
    <source>
        <dbReference type="Proteomes" id="UP001142810"/>
    </source>
</evidence>
<reference evidence="2" key="1">
    <citation type="submission" date="2022-11" db="EMBL/GenBank/DDBJ databases">
        <title>Alteromonas sp. nov., isolated from sea water of the Qingdao.</title>
        <authorList>
            <person name="Wang Q."/>
        </authorList>
    </citation>
    <scope>NUCLEOTIDE SEQUENCE</scope>
    <source>
        <strain evidence="2">ASW11-7</strain>
    </source>
</reference>
<keyword evidence="3" id="KW-1185">Reference proteome</keyword>
<dbReference type="EMBL" id="JAPFRD010000010">
    <property type="protein sequence ID" value="MCW8108659.1"/>
    <property type="molecule type" value="Genomic_DNA"/>
</dbReference>
<dbReference type="Gene3D" id="3.30.2010.10">
    <property type="entry name" value="Metalloproteases ('zincins'), catalytic domain"/>
    <property type="match status" value="1"/>
</dbReference>
<dbReference type="InterPro" id="IPR006640">
    <property type="entry name" value="SprT-like_domain"/>
</dbReference>
<comment type="caution">
    <text evidence="2">The sequence shown here is derived from an EMBL/GenBank/DDBJ whole genome shotgun (WGS) entry which is preliminary data.</text>
</comment>
<keyword evidence="2" id="KW-0482">Metalloprotease</keyword>
<evidence type="ECO:0000313" key="2">
    <source>
        <dbReference type="EMBL" id="MCW8108659.1"/>
    </source>
</evidence>
<protein>
    <submittedName>
        <fullName evidence="2">SprT family zinc-dependent metalloprotease</fullName>
    </submittedName>
</protein>
<dbReference type="NCBIfam" id="NF003421">
    <property type="entry name" value="PRK04860.1"/>
    <property type="match status" value="1"/>
</dbReference>
<sequence length="180" mass="21003">MSGKIKLSEMQVDLVHQRSSQLVHQASKYFQQSFPAPTISFRRSGKNAGTAFLQQNRINLHPVLLKENWQEYFDQVIPHEIAHLIVFQHFGLQRVIKTGLFRKQSVTVKPHGEEWQHVMKTVFGAEAHTTHSLDTSSLQIKTFAYRCQCQKVELTQRRHNRICKGTTYRCRRCKEDLIPC</sequence>
<dbReference type="Pfam" id="PF10263">
    <property type="entry name" value="SprT-like"/>
    <property type="match status" value="1"/>
</dbReference>
<dbReference type="PANTHER" id="PTHR38773:SF1">
    <property type="entry name" value="PROTEIN SPRT"/>
    <property type="match status" value="1"/>
</dbReference>
<accession>A0ABT3P7D3</accession>
<dbReference type="GO" id="GO:0008237">
    <property type="term" value="F:metallopeptidase activity"/>
    <property type="evidence" value="ECO:0007669"/>
    <property type="project" value="UniProtKB-KW"/>
</dbReference>
<keyword evidence="2" id="KW-0645">Protease</keyword>
<dbReference type="RefSeq" id="WP_265617410.1">
    <property type="nucleotide sequence ID" value="NZ_JAPFRD010000010.1"/>
</dbReference>
<dbReference type="Proteomes" id="UP001142810">
    <property type="component" value="Unassembled WGS sequence"/>
</dbReference>
<keyword evidence="2" id="KW-0378">Hydrolase</keyword>
<evidence type="ECO:0000259" key="1">
    <source>
        <dbReference type="SMART" id="SM00731"/>
    </source>
</evidence>
<proteinExistence type="predicted"/>
<organism evidence="2 3">
    <name type="scientific">Alteromonas aquimaris</name>
    <dbReference type="NCBI Taxonomy" id="2998417"/>
    <lineage>
        <taxon>Bacteria</taxon>
        <taxon>Pseudomonadati</taxon>
        <taxon>Pseudomonadota</taxon>
        <taxon>Gammaproteobacteria</taxon>
        <taxon>Alteromonadales</taxon>
        <taxon>Alteromonadaceae</taxon>
        <taxon>Alteromonas/Salinimonas group</taxon>
        <taxon>Alteromonas</taxon>
    </lineage>
</organism>
<feature type="domain" description="SprT-like" evidence="1">
    <location>
        <begin position="17"/>
        <end position="180"/>
    </location>
</feature>
<name>A0ABT3P7D3_9ALTE</name>
<dbReference type="SMART" id="SM00731">
    <property type="entry name" value="SprT"/>
    <property type="match status" value="1"/>
</dbReference>